<dbReference type="EMBL" id="FOOH01000007">
    <property type="protein sequence ID" value="SFF74900.1"/>
    <property type="molecule type" value="Genomic_DNA"/>
</dbReference>
<dbReference type="Proteomes" id="UP000199116">
    <property type="component" value="Unassembled WGS sequence"/>
</dbReference>
<dbReference type="Gene3D" id="3.30.420.40">
    <property type="match status" value="2"/>
</dbReference>
<accession>A0A1I2L8T9</accession>
<dbReference type="GO" id="GO:0006040">
    <property type="term" value="P:amino sugar metabolic process"/>
    <property type="evidence" value="ECO:0007669"/>
    <property type="project" value="InterPro"/>
</dbReference>
<dbReference type="AlphaFoldDB" id="A0A1I2L8T9"/>
<proteinExistence type="predicted"/>
<gene>
    <name evidence="1" type="ORF">SAMN04488033_107135</name>
</gene>
<dbReference type="GO" id="GO:0016301">
    <property type="term" value="F:kinase activity"/>
    <property type="evidence" value="ECO:0007669"/>
    <property type="project" value="UniProtKB-KW"/>
</dbReference>
<keyword evidence="1" id="KW-0808">Transferase</keyword>
<name>A0A1I2L8T9_9FLAO</name>
<evidence type="ECO:0000313" key="1">
    <source>
        <dbReference type="EMBL" id="SFF74900.1"/>
    </source>
</evidence>
<dbReference type="GO" id="GO:0005524">
    <property type="term" value="F:ATP binding"/>
    <property type="evidence" value="ECO:0007669"/>
    <property type="project" value="InterPro"/>
</dbReference>
<dbReference type="GO" id="GO:0016773">
    <property type="term" value="F:phosphotransferase activity, alcohol group as acceptor"/>
    <property type="evidence" value="ECO:0007669"/>
    <property type="project" value="InterPro"/>
</dbReference>
<dbReference type="PANTHER" id="PTHR30605:SF0">
    <property type="entry name" value="ANHYDRO-N-ACETYLMURAMIC ACID KINASE"/>
    <property type="match status" value="1"/>
</dbReference>
<sequence>MVAKDKVLVCNFQFSLINFTNMKKANYKVIGVMSGTSLDGIDLVYVNFDFKNSWSYKILKAETIPYPLNWQETLAAAINYSEERLEELNKKYTNFLAGIISRFIENHHIKDIDAVCSHGHTIKHEPENNYTLQIGNLPEIAYLSGQTVICDFRVQDVEFGGQGAPLVPIGDQLLFSDYKYCLNLGGFANISTDKSGERLAYDICAVNTVLNYYAQKLGKEFDEGGKLAAAGNLNEDLLKKLNKLAFYAQKPPKSLGIEWVKSEVFPVLEKHEENLQDILHTYTVHVAKQIAKTLDNDPNSKVFMTGGGTFNNFLIRLLKNESKCHFTIPSDEIINYKEALIFGLLGVLKLRDEVNVLKSVTGAKKDHSSGVIYEI</sequence>
<evidence type="ECO:0000313" key="2">
    <source>
        <dbReference type="Proteomes" id="UP000199116"/>
    </source>
</evidence>
<dbReference type="NCBIfam" id="NF007144">
    <property type="entry name" value="PRK09585.2-3"/>
    <property type="match status" value="1"/>
</dbReference>
<keyword evidence="1" id="KW-0418">Kinase</keyword>
<dbReference type="Pfam" id="PF03702">
    <property type="entry name" value="AnmK"/>
    <property type="match status" value="1"/>
</dbReference>
<keyword evidence="2" id="KW-1185">Reference proteome</keyword>
<dbReference type="InterPro" id="IPR043129">
    <property type="entry name" value="ATPase_NBD"/>
</dbReference>
<dbReference type="SUPFAM" id="SSF53067">
    <property type="entry name" value="Actin-like ATPase domain"/>
    <property type="match status" value="1"/>
</dbReference>
<dbReference type="InterPro" id="IPR005338">
    <property type="entry name" value="Anhydro_N_Ac-Mur_kinase"/>
</dbReference>
<reference evidence="2" key="1">
    <citation type="submission" date="2016-10" db="EMBL/GenBank/DDBJ databases">
        <authorList>
            <person name="Varghese N."/>
            <person name="Submissions S."/>
        </authorList>
    </citation>
    <scope>NUCLEOTIDE SEQUENCE [LARGE SCALE GENOMIC DNA]</scope>
    <source>
        <strain evidence="2">DSM 23515</strain>
    </source>
</reference>
<protein>
    <submittedName>
        <fullName evidence="1">Anhydro-N-acetylmuramic acid kinase</fullName>
    </submittedName>
</protein>
<organism evidence="1 2">
    <name type="scientific">Salegentibacter agarivorans</name>
    <dbReference type="NCBI Taxonomy" id="345907"/>
    <lineage>
        <taxon>Bacteria</taxon>
        <taxon>Pseudomonadati</taxon>
        <taxon>Bacteroidota</taxon>
        <taxon>Flavobacteriia</taxon>
        <taxon>Flavobacteriales</taxon>
        <taxon>Flavobacteriaceae</taxon>
        <taxon>Salegentibacter</taxon>
    </lineage>
</organism>
<dbReference type="PANTHER" id="PTHR30605">
    <property type="entry name" value="ANHYDRO-N-ACETYLMURAMIC ACID KINASE"/>
    <property type="match status" value="1"/>
</dbReference>
<dbReference type="GO" id="GO:0009254">
    <property type="term" value="P:peptidoglycan turnover"/>
    <property type="evidence" value="ECO:0007669"/>
    <property type="project" value="InterPro"/>
</dbReference>